<evidence type="ECO:0000313" key="4">
    <source>
        <dbReference type="Proteomes" id="UP000014680"/>
    </source>
</evidence>
<name>A0A0A1TY36_ENTIV</name>
<dbReference type="PANTHER" id="PTHR46190:SF1">
    <property type="entry name" value="SI:CH211-201H21.5"/>
    <property type="match status" value="1"/>
</dbReference>
<comment type="similarity">
    <text evidence="1">Belongs to the IUNH family.</text>
</comment>
<dbReference type="Gene3D" id="3.90.245.10">
    <property type="entry name" value="Ribonucleoside hydrolase-like"/>
    <property type="match status" value="1"/>
</dbReference>
<evidence type="ECO:0000259" key="2">
    <source>
        <dbReference type="Pfam" id="PF01156"/>
    </source>
</evidence>
<evidence type="ECO:0000313" key="3">
    <source>
        <dbReference type="EMBL" id="ELP83421.1"/>
    </source>
</evidence>
<keyword evidence="4" id="KW-1185">Reference proteome</keyword>
<reference evidence="3 4" key="1">
    <citation type="submission" date="2012-10" db="EMBL/GenBank/DDBJ databases">
        <authorList>
            <person name="Zafar N."/>
            <person name="Inman J."/>
            <person name="Hall N."/>
            <person name="Lorenzi H."/>
            <person name="Caler E."/>
        </authorList>
    </citation>
    <scope>NUCLEOTIDE SEQUENCE [LARGE SCALE GENOMIC DNA]</scope>
    <source>
        <strain evidence="3 4">IP1</strain>
    </source>
</reference>
<dbReference type="GO" id="GO:0008477">
    <property type="term" value="F:purine nucleosidase activity"/>
    <property type="evidence" value="ECO:0007669"/>
    <property type="project" value="UniProtKB-EC"/>
</dbReference>
<protein>
    <submittedName>
        <fullName evidence="3">Inosine-uridine preferring nucleoside hydrolase, putative</fullName>
        <ecNumber evidence="3">3.2.2.1</ecNumber>
    </submittedName>
</protein>
<gene>
    <name evidence="3" type="ORF">EIN_374460</name>
</gene>
<dbReference type="InterPro" id="IPR001910">
    <property type="entry name" value="Inosine/uridine_hydrolase_dom"/>
</dbReference>
<dbReference type="InterPro" id="IPR036452">
    <property type="entry name" value="Ribo_hydro-like"/>
</dbReference>
<dbReference type="InterPro" id="IPR052775">
    <property type="entry name" value="IUN_hydrolase"/>
</dbReference>
<evidence type="ECO:0000256" key="1">
    <source>
        <dbReference type="ARBA" id="ARBA00009176"/>
    </source>
</evidence>
<organism evidence="3 4">
    <name type="scientific">Entamoeba invadens IP1</name>
    <dbReference type="NCBI Taxonomy" id="370355"/>
    <lineage>
        <taxon>Eukaryota</taxon>
        <taxon>Amoebozoa</taxon>
        <taxon>Evosea</taxon>
        <taxon>Archamoebae</taxon>
        <taxon>Mastigamoebida</taxon>
        <taxon>Entamoebidae</taxon>
        <taxon>Entamoeba</taxon>
    </lineage>
</organism>
<dbReference type="EMBL" id="KB207268">
    <property type="protein sequence ID" value="ELP83421.1"/>
    <property type="molecule type" value="Genomic_DNA"/>
</dbReference>
<accession>A0A0A1TY36</accession>
<dbReference type="OMA" id="HAIMMAS"/>
<dbReference type="SUPFAM" id="SSF53590">
    <property type="entry name" value="Nucleoside hydrolase"/>
    <property type="match status" value="1"/>
</dbReference>
<dbReference type="AlphaFoldDB" id="A0A0A1TY36"/>
<dbReference type="RefSeq" id="XP_004182767.1">
    <property type="nucleotide sequence ID" value="XM_004182719.1"/>
</dbReference>
<dbReference type="CDD" id="cd02649">
    <property type="entry name" value="nuc_hydro_CeIAG"/>
    <property type="match status" value="1"/>
</dbReference>
<dbReference type="VEuPathDB" id="AmoebaDB:EIN_374460"/>
<feature type="domain" description="Inosine/uridine-preferring nucleoside hydrolase" evidence="2">
    <location>
        <begin position="4"/>
        <end position="303"/>
    </location>
</feature>
<keyword evidence="3" id="KW-0378">Hydrolase</keyword>
<proteinExistence type="inferred from homology"/>
<sequence>MRKLLIDTDCGVDDATAILLTIMSKKVDLVAITCVVGNTTLDHVVNNVGRVLETVGRTDIPFYAGAQTNLLHVHMERWLGHGADGFGNAQVADAQVKPRSTRHAALEIIDIVNKYGKDLDIITIGPLTNIAIALTLDPKLLDKIGHFQMMIGSETGRGNIVPMGEFNCAYDADAAKLVFSLAKNATISSWDLTLKHLVDWKVFDRVRKANKCGELIGKVYQLTEDRFRTTGFCDRKEYIGWNIPDPLCLMCYLFPEIVKKTITVQTGVCVDGMGRGATVVDWFGNYHIGNEQIWITEIDHKKLEELLVKVVEDNQ</sequence>
<keyword evidence="3" id="KW-0326">Glycosidase</keyword>
<dbReference type="GeneID" id="14882502"/>
<dbReference type="OrthoDB" id="432381at2759"/>
<dbReference type="Pfam" id="PF01156">
    <property type="entry name" value="IU_nuc_hydro"/>
    <property type="match status" value="1"/>
</dbReference>
<dbReference type="PANTHER" id="PTHR46190">
    <property type="entry name" value="SI:CH211-201H21.5-RELATED"/>
    <property type="match status" value="1"/>
</dbReference>
<dbReference type="Proteomes" id="UP000014680">
    <property type="component" value="Unassembled WGS sequence"/>
</dbReference>
<dbReference type="KEGG" id="eiv:EIN_374460"/>
<dbReference type="EC" id="3.2.2.1" evidence="3"/>